<reference evidence="1 2" key="1">
    <citation type="journal article" date="2013" name="Nat. Genet.">
        <title>The genome of the hydatid tapeworm Echinococcus granulosus.</title>
        <authorList>
            <person name="Zheng H."/>
            <person name="Zhang W."/>
            <person name="Zhang L."/>
            <person name="Zhang Z."/>
            <person name="Li J."/>
            <person name="Lu G."/>
            <person name="Zhu Y."/>
            <person name="Wang Y."/>
            <person name="Huang Y."/>
            <person name="Liu J."/>
            <person name="Kang H."/>
            <person name="Chen J."/>
            <person name="Wang L."/>
            <person name="Chen A."/>
            <person name="Yu S."/>
            <person name="Gao Z."/>
            <person name="Jin L."/>
            <person name="Gu W."/>
            <person name="Wang Z."/>
            <person name="Zhao L."/>
            <person name="Shi B."/>
            <person name="Wen H."/>
            <person name="Lin R."/>
            <person name="Jones M.K."/>
            <person name="Brejova B."/>
            <person name="Vinar T."/>
            <person name="Zhao G."/>
            <person name="McManus D.P."/>
            <person name="Chen Z."/>
            <person name="Zhou Y."/>
            <person name="Wang S."/>
        </authorList>
    </citation>
    <scope>NUCLEOTIDE SEQUENCE [LARGE SCALE GENOMIC DNA]</scope>
</reference>
<evidence type="ECO:0000313" key="2">
    <source>
        <dbReference type="Proteomes" id="UP000019149"/>
    </source>
</evidence>
<dbReference type="CTD" id="36346940"/>
<sequence length="115" mass="13372">MRTCKTIQTEKRVSCKMCKVLHKLGSLLKTSKPINKFEISFLMTLVSKKIYWRISVVPQANNESAMDYTSVKHHLQITWSTFERDFPNKVLRKVCMKQMDRYGLDGSITATLLRA</sequence>
<name>W6U0D7_ECHGR</name>
<dbReference type="EMBL" id="APAU02000560">
    <property type="protein sequence ID" value="EUB53916.1"/>
    <property type="molecule type" value="Genomic_DNA"/>
</dbReference>
<gene>
    <name evidence="1" type="ORF">EGR_11227</name>
</gene>
<dbReference type="RefSeq" id="XP_024345112.1">
    <property type="nucleotide sequence ID" value="XM_024500474.1"/>
</dbReference>
<organism evidence="1 2">
    <name type="scientific">Echinococcus granulosus</name>
    <name type="common">Hydatid tapeworm</name>
    <dbReference type="NCBI Taxonomy" id="6210"/>
    <lineage>
        <taxon>Eukaryota</taxon>
        <taxon>Metazoa</taxon>
        <taxon>Spiralia</taxon>
        <taxon>Lophotrochozoa</taxon>
        <taxon>Platyhelminthes</taxon>
        <taxon>Cestoda</taxon>
        <taxon>Eucestoda</taxon>
        <taxon>Cyclophyllidea</taxon>
        <taxon>Taeniidae</taxon>
        <taxon>Echinococcus</taxon>
        <taxon>Echinococcus granulosus group</taxon>
    </lineage>
</organism>
<proteinExistence type="predicted"/>
<dbReference type="AlphaFoldDB" id="W6U0D7"/>
<dbReference type="Proteomes" id="UP000019149">
    <property type="component" value="Unassembled WGS sequence"/>
</dbReference>
<comment type="caution">
    <text evidence="1">The sequence shown here is derived from an EMBL/GenBank/DDBJ whole genome shotgun (WGS) entry which is preliminary data.</text>
</comment>
<evidence type="ECO:0000313" key="1">
    <source>
        <dbReference type="EMBL" id="EUB53916.1"/>
    </source>
</evidence>
<accession>W6U0D7</accession>
<protein>
    <submittedName>
        <fullName evidence="1">Uncharacterized protein</fullName>
    </submittedName>
</protein>
<keyword evidence="2" id="KW-1185">Reference proteome</keyword>
<dbReference type="GeneID" id="36346940"/>
<dbReference type="KEGG" id="egl:EGR_11227"/>